<evidence type="ECO:0000256" key="2">
    <source>
        <dbReference type="PROSITE-ProRule" id="PRU00335"/>
    </source>
</evidence>
<accession>A0A7W3IRG7</accession>
<evidence type="ECO:0000313" key="5">
    <source>
        <dbReference type="Proteomes" id="UP000523079"/>
    </source>
</evidence>
<dbReference type="Pfam" id="PF00440">
    <property type="entry name" value="TetR_N"/>
    <property type="match status" value="1"/>
</dbReference>
<evidence type="ECO:0000313" key="4">
    <source>
        <dbReference type="EMBL" id="MBA8793850.1"/>
    </source>
</evidence>
<dbReference type="PANTHER" id="PTHR30055:SF241">
    <property type="entry name" value="TRANSCRIPTIONAL REGULATORY PROTEIN"/>
    <property type="match status" value="1"/>
</dbReference>
<dbReference type="RefSeq" id="WP_182559402.1">
    <property type="nucleotide sequence ID" value="NZ_JACGWT010000002.1"/>
</dbReference>
<feature type="DNA-binding region" description="H-T-H motif" evidence="2">
    <location>
        <begin position="40"/>
        <end position="59"/>
    </location>
</feature>
<feature type="domain" description="HTH tetR-type" evidence="3">
    <location>
        <begin position="17"/>
        <end position="77"/>
    </location>
</feature>
<dbReference type="SUPFAM" id="SSF48498">
    <property type="entry name" value="Tetracyclin repressor-like, C-terminal domain"/>
    <property type="match status" value="1"/>
</dbReference>
<dbReference type="InterPro" id="IPR001647">
    <property type="entry name" value="HTH_TetR"/>
</dbReference>
<dbReference type="PANTHER" id="PTHR30055">
    <property type="entry name" value="HTH-TYPE TRANSCRIPTIONAL REGULATOR RUTR"/>
    <property type="match status" value="1"/>
</dbReference>
<proteinExistence type="predicted"/>
<dbReference type="AlphaFoldDB" id="A0A7W3IRG7"/>
<name>A0A7W3IRG7_9ACTN</name>
<comment type="caution">
    <text evidence="4">The sequence shown here is derived from an EMBL/GenBank/DDBJ whole genome shotgun (WGS) entry which is preliminary data.</text>
</comment>
<keyword evidence="1 2" id="KW-0238">DNA-binding</keyword>
<dbReference type="GO" id="GO:0000976">
    <property type="term" value="F:transcription cis-regulatory region binding"/>
    <property type="evidence" value="ECO:0007669"/>
    <property type="project" value="TreeGrafter"/>
</dbReference>
<dbReference type="Proteomes" id="UP000523079">
    <property type="component" value="Unassembled WGS sequence"/>
</dbReference>
<dbReference type="PRINTS" id="PR00455">
    <property type="entry name" value="HTHTETR"/>
</dbReference>
<dbReference type="Gene3D" id="1.10.357.10">
    <property type="entry name" value="Tetracycline Repressor, domain 2"/>
    <property type="match status" value="1"/>
</dbReference>
<dbReference type="EMBL" id="JACGWT010000002">
    <property type="protein sequence ID" value="MBA8793850.1"/>
    <property type="molecule type" value="Genomic_DNA"/>
</dbReference>
<sequence>MTETAERPAPTRRPPRSEVRADVLAAATRSFLTRGYRRTSLNELAAEAGYSKGAVYSNFGGKPELFAAVVAARASDFADRALAQFDAVLTEGEPSGSTDVVAARLAGSLTTDDQWPVLLEEFRALAAEDPQLRAVYTQWRTAQRDQLAAQIAARRAALGRPDAVDTQAAATLLMLLVNTLALERRAAPDALPASLVSSTLELALRSIVR</sequence>
<evidence type="ECO:0000256" key="1">
    <source>
        <dbReference type="ARBA" id="ARBA00023125"/>
    </source>
</evidence>
<gene>
    <name evidence="4" type="ORF">FHX74_001455</name>
</gene>
<evidence type="ECO:0000259" key="3">
    <source>
        <dbReference type="PROSITE" id="PS50977"/>
    </source>
</evidence>
<reference evidence="4 5" key="1">
    <citation type="submission" date="2020-07" db="EMBL/GenBank/DDBJ databases">
        <title>Sequencing the genomes of 1000 actinobacteria strains.</title>
        <authorList>
            <person name="Klenk H.-P."/>
        </authorList>
    </citation>
    <scope>NUCLEOTIDE SEQUENCE [LARGE SCALE GENOMIC DNA]</scope>
    <source>
        <strain evidence="4 5">DSM 100723</strain>
    </source>
</reference>
<organism evidence="4 5">
    <name type="scientific">Microlunatus kandeliicorticis</name>
    <dbReference type="NCBI Taxonomy" id="1759536"/>
    <lineage>
        <taxon>Bacteria</taxon>
        <taxon>Bacillati</taxon>
        <taxon>Actinomycetota</taxon>
        <taxon>Actinomycetes</taxon>
        <taxon>Propionibacteriales</taxon>
        <taxon>Propionibacteriaceae</taxon>
        <taxon>Microlunatus</taxon>
    </lineage>
</organism>
<keyword evidence="5" id="KW-1185">Reference proteome</keyword>
<dbReference type="InterPro" id="IPR009057">
    <property type="entry name" value="Homeodomain-like_sf"/>
</dbReference>
<dbReference type="PROSITE" id="PS50977">
    <property type="entry name" value="HTH_TETR_2"/>
    <property type="match status" value="1"/>
</dbReference>
<dbReference type="InterPro" id="IPR036271">
    <property type="entry name" value="Tet_transcr_reg_TetR-rel_C_sf"/>
</dbReference>
<protein>
    <submittedName>
        <fullName evidence="4">AcrR family transcriptional regulator</fullName>
    </submittedName>
</protein>
<dbReference type="GO" id="GO:0003700">
    <property type="term" value="F:DNA-binding transcription factor activity"/>
    <property type="evidence" value="ECO:0007669"/>
    <property type="project" value="TreeGrafter"/>
</dbReference>
<dbReference type="SUPFAM" id="SSF46689">
    <property type="entry name" value="Homeodomain-like"/>
    <property type="match status" value="1"/>
</dbReference>
<dbReference type="InterPro" id="IPR050109">
    <property type="entry name" value="HTH-type_TetR-like_transc_reg"/>
</dbReference>